<proteinExistence type="predicted"/>
<organism evidence="2 3">
    <name type="scientific">Marinobacterium iners DSM 11526</name>
    <dbReference type="NCBI Taxonomy" id="1122198"/>
    <lineage>
        <taxon>Bacteria</taxon>
        <taxon>Pseudomonadati</taxon>
        <taxon>Pseudomonadota</taxon>
        <taxon>Gammaproteobacteria</taxon>
        <taxon>Oceanospirillales</taxon>
        <taxon>Oceanospirillaceae</taxon>
        <taxon>Marinobacterium</taxon>
    </lineage>
</organism>
<feature type="coiled-coil region" evidence="1">
    <location>
        <begin position="79"/>
        <end position="123"/>
    </location>
</feature>
<dbReference type="Proteomes" id="UP000242469">
    <property type="component" value="Unassembled WGS sequence"/>
</dbReference>
<keyword evidence="3" id="KW-1185">Reference proteome</keyword>
<dbReference type="RefSeq" id="WP_091821291.1">
    <property type="nucleotide sequence ID" value="NZ_FNRJ01000001.1"/>
</dbReference>
<dbReference type="AlphaFoldDB" id="A0A1H3X9N9"/>
<name>A0A1H3X9N9_9GAMM</name>
<gene>
    <name evidence="2" type="ORF">SAMN02745729_10166</name>
</gene>
<dbReference type="OrthoDB" id="6631567at2"/>
<protein>
    <submittedName>
        <fullName evidence="2">Uncharacterized protein</fullName>
    </submittedName>
</protein>
<evidence type="ECO:0000313" key="3">
    <source>
        <dbReference type="Proteomes" id="UP000242469"/>
    </source>
</evidence>
<keyword evidence="1" id="KW-0175">Coiled coil</keyword>
<dbReference type="STRING" id="1122198.SAMN02745729_10166"/>
<evidence type="ECO:0000313" key="2">
    <source>
        <dbReference type="EMBL" id="SDZ95374.1"/>
    </source>
</evidence>
<sequence length="303" mass="34534">MEQTAAKREGDTNNRPETIYLITVECDGAVCDVWCEDPAPGTDMDPAEATRYVRADLLEQEVRFHRGAVEGWADEATALVDSREECKRLVEKNQALEQCLEDVKRLTRELDIALNAAGAAEQASLCDLMAQIRKEGPGPIFVKKPVIPRFIRDMATLITTQDNRITADPLFCVFQKREIVTDADYGYDRIVWCSDEGEADDETAQHLDELREDVDSDHWHESEIKLDGVEWRRLAVKKIDEFVTACFTEQGCKDFLAINGHNLRKPFIYVTSLFRNEEMKALRNWIMSQDTGNRRQVGEEVSA</sequence>
<evidence type="ECO:0000256" key="1">
    <source>
        <dbReference type="SAM" id="Coils"/>
    </source>
</evidence>
<accession>A0A1H3X9N9</accession>
<reference evidence="3" key="1">
    <citation type="submission" date="2016-10" db="EMBL/GenBank/DDBJ databases">
        <authorList>
            <person name="Varghese N."/>
            <person name="Submissions S."/>
        </authorList>
    </citation>
    <scope>NUCLEOTIDE SEQUENCE [LARGE SCALE GENOMIC DNA]</scope>
    <source>
        <strain evidence="3">DSM 11526</strain>
    </source>
</reference>
<dbReference type="EMBL" id="FNRJ01000001">
    <property type="protein sequence ID" value="SDZ95374.1"/>
    <property type="molecule type" value="Genomic_DNA"/>
</dbReference>